<dbReference type="STRING" id="709991.Odosp_2597"/>
<dbReference type="GO" id="GO:0009307">
    <property type="term" value="P:DNA restriction-modification system"/>
    <property type="evidence" value="ECO:0007669"/>
    <property type="project" value="InterPro"/>
</dbReference>
<dbReference type="BioCyc" id="OSPL709991:G1GRN-2643-MONOMER"/>
<organism evidence="4 5">
    <name type="scientific">Odoribacter splanchnicus (strain ATCC 29572 / DSM 20712 / CIP 104287 / JCM 15291 / NCTC 10825 / 1651/6)</name>
    <name type="common">Bacteroides splanchnicus</name>
    <dbReference type="NCBI Taxonomy" id="709991"/>
    <lineage>
        <taxon>Bacteria</taxon>
        <taxon>Pseudomonadati</taxon>
        <taxon>Bacteroidota</taxon>
        <taxon>Bacteroidia</taxon>
        <taxon>Bacteroidales</taxon>
        <taxon>Odoribacteraceae</taxon>
        <taxon>Odoribacter</taxon>
    </lineage>
</organism>
<dbReference type="Proteomes" id="UP000006657">
    <property type="component" value="Chromosome"/>
</dbReference>
<protein>
    <submittedName>
        <fullName evidence="4">DNA adenine methylase</fullName>
    </submittedName>
</protein>
<dbReference type="PIRSF" id="PIRSF000398">
    <property type="entry name" value="M_m6A_EcoRV"/>
    <property type="match status" value="1"/>
</dbReference>
<evidence type="ECO:0000313" key="5">
    <source>
        <dbReference type="Proteomes" id="UP000006657"/>
    </source>
</evidence>
<dbReference type="GO" id="GO:1904047">
    <property type="term" value="F:S-adenosyl-L-methionine binding"/>
    <property type="evidence" value="ECO:0007669"/>
    <property type="project" value="TreeGrafter"/>
</dbReference>
<name>F9Z3C8_ODOSD</name>
<evidence type="ECO:0000313" key="4">
    <source>
        <dbReference type="EMBL" id="ADY33577.1"/>
    </source>
</evidence>
<dbReference type="SUPFAM" id="SSF53335">
    <property type="entry name" value="S-adenosyl-L-methionine-dependent methyltransferases"/>
    <property type="match status" value="1"/>
</dbReference>
<dbReference type="PRINTS" id="PR00505">
    <property type="entry name" value="D12N6MTFRASE"/>
</dbReference>
<dbReference type="PANTHER" id="PTHR30481">
    <property type="entry name" value="DNA ADENINE METHYLASE"/>
    <property type="match status" value="1"/>
</dbReference>
<dbReference type="AlphaFoldDB" id="F9Z3C8"/>
<dbReference type="InterPro" id="IPR012263">
    <property type="entry name" value="M_m6A_EcoRV"/>
</dbReference>
<dbReference type="GO" id="GO:0032259">
    <property type="term" value="P:methylation"/>
    <property type="evidence" value="ECO:0007669"/>
    <property type="project" value="UniProtKB-KW"/>
</dbReference>
<evidence type="ECO:0000256" key="1">
    <source>
        <dbReference type="ARBA" id="ARBA00022603"/>
    </source>
</evidence>
<evidence type="ECO:0000256" key="3">
    <source>
        <dbReference type="ARBA" id="ARBA00022691"/>
    </source>
</evidence>
<proteinExistence type="predicted"/>
<dbReference type="EMBL" id="CP002544">
    <property type="protein sequence ID" value="ADY33577.1"/>
    <property type="molecule type" value="Genomic_DNA"/>
</dbReference>
<dbReference type="KEGG" id="osp:Odosp_2597"/>
<dbReference type="InterPro" id="IPR012327">
    <property type="entry name" value="MeTrfase_D12"/>
</dbReference>
<dbReference type="GO" id="GO:0006298">
    <property type="term" value="P:mismatch repair"/>
    <property type="evidence" value="ECO:0007669"/>
    <property type="project" value="TreeGrafter"/>
</dbReference>
<reference evidence="4 5" key="1">
    <citation type="journal article" date="2011" name="Stand. Genomic Sci.">
        <title>Complete genome sequence of Odoribacter splanchnicus type strain (1651/6).</title>
        <authorList>
            <consortium name="US DOE Joint Genome Institute (JGI-PGF)"/>
            <person name="Goker M."/>
            <person name="Gronow S."/>
            <person name="Zeytun A."/>
            <person name="Nolan M."/>
            <person name="Lucas S."/>
            <person name="Lapidus A."/>
            <person name="Hammon N."/>
            <person name="Deshpande S."/>
            <person name="Cheng J.F."/>
            <person name="Pitluck S."/>
            <person name="Liolios K."/>
            <person name="Pagani I."/>
            <person name="Ivanova N."/>
            <person name="Mavromatis K."/>
            <person name="Ovchinikova G."/>
            <person name="Pati A."/>
            <person name="Tapia R."/>
            <person name="Han C."/>
            <person name="Goodwin L."/>
            <person name="Chen A."/>
            <person name="Palaniappan K."/>
            <person name="Land M."/>
            <person name="Hauser L."/>
            <person name="Jeffries C.D."/>
            <person name="Brambilla E.M."/>
            <person name="Rohde M."/>
            <person name="Detter J.C."/>
            <person name="Woyke T."/>
            <person name="Bristow J."/>
            <person name="Markowitz V."/>
            <person name="Hugenholtz P."/>
            <person name="Eisen J.A."/>
            <person name="Kyrpides N.C."/>
            <person name="Klenk H.P."/>
        </authorList>
    </citation>
    <scope>NUCLEOTIDE SEQUENCE [LARGE SCALE GENOMIC DNA]</scope>
    <source>
        <strain evidence="5">ATCC 29572 / DSM 20712 / JCM 15291 / NCTC 10825 / 1651/6</strain>
    </source>
</reference>
<gene>
    <name evidence="4" type="ordered locus">Odosp_2597</name>
</gene>
<dbReference type="REBASE" id="33166">
    <property type="entry name" value="M.Osp20712ORF2597P"/>
</dbReference>
<keyword evidence="3" id="KW-0949">S-adenosyl-L-methionine</keyword>
<dbReference type="GO" id="GO:0043565">
    <property type="term" value="F:sequence-specific DNA binding"/>
    <property type="evidence" value="ECO:0007669"/>
    <property type="project" value="TreeGrafter"/>
</dbReference>
<dbReference type="PaxDb" id="709991-Odosp_2597"/>
<sequence length="299" mass="34868">MKIKVLFITAKHSSMRRFEPLGSLKYNTMRTPITYYGGKQGLSGRIIPMIPRHRIYCEPFFGGGAVFFAKGKSEIEVINDKNEMLINFYQICREKFGELQKMIQHSLHSEAEFLKAKDIYNKRIESCDVERAWALWILSHECHAANLHGGWRYCNGTAGTHIGRVLRKKREEFTNKLYERISEVQISCRDALRVIKDRDSVETFFYLDPPYPGACQGHYYGFSEKDLADLLMFISKLKGKFILSNYWTDTLRSAVEKYKWNFKEIDVTTHSAVNKNARKSTEVLVYNYELEPTLFSSIF</sequence>
<keyword evidence="1 4" id="KW-0489">Methyltransferase</keyword>
<dbReference type="GO" id="GO:0009007">
    <property type="term" value="F:site-specific DNA-methyltransferase (adenine-specific) activity"/>
    <property type="evidence" value="ECO:0007669"/>
    <property type="project" value="UniProtKB-EC"/>
</dbReference>
<evidence type="ECO:0000256" key="2">
    <source>
        <dbReference type="ARBA" id="ARBA00022679"/>
    </source>
</evidence>
<keyword evidence="2" id="KW-0808">Transferase</keyword>
<dbReference type="HOGENOM" id="CLU_063430_1_0_10"/>
<dbReference type="Gene3D" id="3.40.50.150">
    <property type="entry name" value="Vaccinia Virus protein VP39"/>
    <property type="match status" value="2"/>
</dbReference>
<dbReference type="Pfam" id="PF02086">
    <property type="entry name" value="MethyltransfD12"/>
    <property type="match status" value="1"/>
</dbReference>
<dbReference type="InterPro" id="IPR029063">
    <property type="entry name" value="SAM-dependent_MTases_sf"/>
</dbReference>
<keyword evidence="5" id="KW-1185">Reference proteome</keyword>
<dbReference type="eggNOG" id="COG0338">
    <property type="taxonomic scope" value="Bacteria"/>
</dbReference>
<accession>F9Z3C8</accession>